<dbReference type="EMBL" id="JAEFBK010000006">
    <property type="protein sequence ID" value="KAG7592389.1"/>
    <property type="molecule type" value="Genomic_DNA"/>
</dbReference>
<keyword evidence="1" id="KW-0812">Transmembrane</keyword>
<sequence length="212" mass="24096">MGIVAFNWAEGNNNQLTLLMNRDNWVHRDISGASWNGNGQILSGRSADNDGTWFGISRGGRVAFLVSAEILLDHFDPFFASELYPIKFLEGNMTPQAFGNYVAQRGEVGQLLSFSLIVADMTLNSMIHIRKPEQAESNVMIQPVPFGVHTLSPYDGLDSIEPWVIIKYKCLVSRIVRIVHFCKSFFSLFFLFLKSNTLSFCFWWYYAGFTRV</sequence>
<dbReference type="Pfam" id="PF05742">
    <property type="entry name" value="TANGO2"/>
    <property type="match status" value="1"/>
</dbReference>
<protein>
    <submittedName>
        <fullName evidence="2">Transport and Golgi organization protein 2</fullName>
    </submittedName>
</protein>
<gene>
    <name evidence="2" type="ORF">ISN45_Aa01g012790</name>
</gene>
<evidence type="ECO:0000256" key="1">
    <source>
        <dbReference type="SAM" id="Phobius"/>
    </source>
</evidence>
<comment type="caution">
    <text evidence="2">The sequence shown here is derived from an EMBL/GenBank/DDBJ whole genome shotgun (WGS) entry which is preliminary data.</text>
</comment>
<organism evidence="2 3">
    <name type="scientific">Arabidopsis thaliana x Arabidopsis arenosa</name>
    <dbReference type="NCBI Taxonomy" id="1240361"/>
    <lineage>
        <taxon>Eukaryota</taxon>
        <taxon>Viridiplantae</taxon>
        <taxon>Streptophyta</taxon>
        <taxon>Embryophyta</taxon>
        <taxon>Tracheophyta</taxon>
        <taxon>Spermatophyta</taxon>
        <taxon>Magnoliopsida</taxon>
        <taxon>eudicotyledons</taxon>
        <taxon>Gunneridae</taxon>
        <taxon>Pentapetalae</taxon>
        <taxon>rosids</taxon>
        <taxon>malvids</taxon>
        <taxon>Brassicales</taxon>
        <taxon>Brassicaceae</taxon>
        <taxon>Camelineae</taxon>
        <taxon>Arabidopsis</taxon>
    </lineage>
</organism>
<dbReference type="InterPro" id="IPR008551">
    <property type="entry name" value="TANGO2"/>
</dbReference>
<dbReference type="PANTHER" id="PTHR17985">
    <property type="entry name" value="SER/THR-RICH PROTEIN T10 IN DGCR REGION"/>
    <property type="match status" value="1"/>
</dbReference>
<name>A0A8T2C0D6_9BRAS</name>
<feature type="transmembrane region" description="Helical" evidence="1">
    <location>
        <begin position="185"/>
        <end position="206"/>
    </location>
</feature>
<keyword evidence="3" id="KW-1185">Reference proteome</keyword>
<keyword evidence="1" id="KW-0472">Membrane</keyword>
<evidence type="ECO:0000313" key="2">
    <source>
        <dbReference type="EMBL" id="KAG7592389.1"/>
    </source>
</evidence>
<reference evidence="2 3" key="1">
    <citation type="submission" date="2020-12" db="EMBL/GenBank/DDBJ databases">
        <title>Concerted genomic and epigenomic changes stabilize Arabidopsis allopolyploids.</title>
        <authorList>
            <person name="Chen Z."/>
        </authorList>
    </citation>
    <scope>NUCLEOTIDE SEQUENCE [LARGE SCALE GENOMIC DNA]</scope>
    <source>
        <strain evidence="2">Allo738</strain>
        <tissue evidence="2">Leaf</tissue>
    </source>
</reference>
<dbReference type="PANTHER" id="PTHR17985:SF8">
    <property type="entry name" value="TRANSPORT AND GOLGI ORGANIZATION PROTEIN 2 HOMOLOG"/>
    <property type="match status" value="1"/>
</dbReference>
<dbReference type="AlphaFoldDB" id="A0A8T2C0D6"/>
<accession>A0A8T2C0D6</accession>
<dbReference type="Proteomes" id="UP000694240">
    <property type="component" value="Chromosome 6"/>
</dbReference>
<keyword evidence="1" id="KW-1133">Transmembrane helix</keyword>
<evidence type="ECO:0000313" key="3">
    <source>
        <dbReference type="Proteomes" id="UP000694240"/>
    </source>
</evidence>
<proteinExistence type="predicted"/>